<dbReference type="AlphaFoldDB" id="W4FKL9"/>
<protein>
    <submittedName>
        <fullName evidence="2">Uncharacterized protein</fullName>
    </submittedName>
</protein>
<keyword evidence="1" id="KW-0812">Transmembrane</keyword>
<gene>
    <name evidence="2" type="ORF">H257_15974</name>
</gene>
<evidence type="ECO:0000313" key="2">
    <source>
        <dbReference type="EMBL" id="ETV68032.1"/>
    </source>
</evidence>
<dbReference type="RefSeq" id="XP_009842595.1">
    <property type="nucleotide sequence ID" value="XM_009844293.1"/>
</dbReference>
<evidence type="ECO:0000256" key="1">
    <source>
        <dbReference type="SAM" id="Phobius"/>
    </source>
</evidence>
<keyword evidence="1" id="KW-1133">Transmembrane helix</keyword>
<accession>W4FKL9</accession>
<dbReference type="GeneID" id="20817970"/>
<sequence>MMAKRRRARAMMMMKIWWCFQVLWQRRRRQLMVVRWQGVLILLVVEVQVREGRIGHRQVFAITTTSLGDAAAIVSLVKVRGCSRHRHDGFDERHTFVQSFFKKRRVQVLLTSNVRSRRMLVVRVRLLVRRMRIWVVMVMVVVICRRGWRL</sequence>
<proteinExistence type="predicted"/>
<keyword evidence="1" id="KW-0472">Membrane</keyword>
<reference evidence="2" key="1">
    <citation type="submission" date="2013-12" db="EMBL/GenBank/DDBJ databases">
        <title>The Genome Sequence of Aphanomyces astaci APO3.</title>
        <authorList>
            <consortium name="The Broad Institute Genomics Platform"/>
            <person name="Russ C."/>
            <person name="Tyler B."/>
            <person name="van West P."/>
            <person name="Dieguez-Uribeondo J."/>
            <person name="Young S.K."/>
            <person name="Zeng Q."/>
            <person name="Gargeya S."/>
            <person name="Fitzgerald M."/>
            <person name="Abouelleil A."/>
            <person name="Alvarado L."/>
            <person name="Chapman S.B."/>
            <person name="Gainer-Dewar J."/>
            <person name="Goldberg J."/>
            <person name="Griggs A."/>
            <person name="Gujja S."/>
            <person name="Hansen M."/>
            <person name="Howarth C."/>
            <person name="Imamovic A."/>
            <person name="Ireland A."/>
            <person name="Larimer J."/>
            <person name="McCowan C."/>
            <person name="Murphy C."/>
            <person name="Pearson M."/>
            <person name="Poon T.W."/>
            <person name="Priest M."/>
            <person name="Roberts A."/>
            <person name="Saif S."/>
            <person name="Shea T."/>
            <person name="Sykes S."/>
            <person name="Wortman J."/>
            <person name="Nusbaum C."/>
            <person name="Birren B."/>
        </authorList>
    </citation>
    <scope>NUCLEOTIDE SEQUENCE [LARGE SCALE GENOMIC DNA]</scope>
    <source>
        <strain evidence="2">APO3</strain>
    </source>
</reference>
<dbReference type="VEuPathDB" id="FungiDB:H257_15974"/>
<name>W4FKL9_APHAT</name>
<organism evidence="2">
    <name type="scientific">Aphanomyces astaci</name>
    <name type="common">Crayfish plague agent</name>
    <dbReference type="NCBI Taxonomy" id="112090"/>
    <lineage>
        <taxon>Eukaryota</taxon>
        <taxon>Sar</taxon>
        <taxon>Stramenopiles</taxon>
        <taxon>Oomycota</taxon>
        <taxon>Saprolegniomycetes</taxon>
        <taxon>Saprolegniales</taxon>
        <taxon>Verrucalvaceae</taxon>
        <taxon>Aphanomyces</taxon>
    </lineage>
</organism>
<feature type="transmembrane region" description="Helical" evidence="1">
    <location>
        <begin position="131"/>
        <end position="148"/>
    </location>
</feature>
<dbReference type="EMBL" id="KI913190">
    <property type="protein sequence ID" value="ETV68032.1"/>
    <property type="molecule type" value="Genomic_DNA"/>
</dbReference>